<feature type="region of interest" description="Disordered" evidence="1">
    <location>
        <begin position="73"/>
        <end position="93"/>
    </location>
</feature>
<comment type="caution">
    <text evidence="2">The sequence shown here is derived from an EMBL/GenBank/DDBJ whole genome shotgun (WGS) entry which is preliminary data.</text>
</comment>
<dbReference type="EMBL" id="JAPTGG010000018">
    <property type="protein sequence ID" value="MCZ0866900.1"/>
    <property type="molecule type" value="Genomic_DNA"/>
</dbReference>
<dbReference type="RefSeq" id="WP_258332850.1">
    <property type="nucleotide sequence ID" value="NZ_JAPTGG010000018.1"/>
</dbReference>
<dbReference type="AlphaFoldDB" id="A0A9J6RR02"/>
<evidence type="ECO:0000313" key="2">
    <source>
        <dbReference type="EMBL" id="MCZ0866900.1"/>
    </source>
</evidence>
<name>A0A9J6RR02_9GAMM</name>
<organism evidence="2 3">
    <name type="scientific">Dasania phycosphaerae</name>
    <dbReference type="NCBI Taxonomy" id="2950436"/>
    <lineage>
        <taxon>Bacteria</taxon>
        <taxon>Pseudomonadati</taxon>
        <taxon>Pseudomonadota</taxon>
        <taxon>Gammaproteobacteria</taxon>
        <taxon>Cellvibrionales</taxon>
        <taxon>Spongiibacteraceae</taxon>
        <taxon>Dasania</taxon>
    </lineage>
</organism>
<evidence type="ECO:0000256" key="1">
    <source>
        <dbReference type="SAM" id="MobiDB-lite"/>
    </source>
</evidence>
<reference evidence="2 3" key="1">
    <citation type="submission" date="2022-12" db="EMBL/GenBank/DDBJ databases">
        <title>Dasania phycosphaerae sp. nov., isolated from particulate material of the south coast of Korea.</title>
        <authorList>
            <person name="Jiang Y."/>
        </authorList>
    </citation>
    <scope>NUCLEOTIDE SEQUENCE [LARGE SCALE GENOMIC DNA]</scope>
    <source>
        <strain evidence="2 3">GY-19</strain>
    </source>
</reference>
<keyword evidence="3" id="KW-1185">Reference proteome</keyword>
<dbReference type="Pfam" id="PF07023">
    <property type="entry name" value="DUF1315"/>
    <property type="match status" value="1"/>
</dbReference>
<protein>
    <submittedName>
        <fullName evidence="2">YeaC family protein</fullName>
    </submittedName>
</protein>
<proteinExistence type="predicted"/>
<sequence>MTKQTMGYDELIAQLTPDVYQNFKRAIELGKWPDGTIVSDEQKAHCMAAVIAYEQKHVSAEQRVGYIDRGSKAEGELCDDQPDPAAASPLKWQ</sequence>
<accession>A0A9J6RR02</accession>
<gene>
    <name evidence="2" type="ORF">O0V09_16970</name>
</gene>
<dbReference type="InterPro" id="IPR009749">
    <property type="entry name" value="DUF1315"/>
</dbReference>
<dbReference type="Proteomes" id="UP001069090">
    <property type="component" value="Unassembled WGS sequence"/>
</dbReference>
<evidence type="ECO:0000313" key="3">
    <source>
        <dbReference type="Proteomes" id="UP001069090"/>
    </source>
</evidence>